<sequence length="315" mass="35084">MNIIEAEALVKRYGSVMALNGVTLSIRQGELFCFLGPNGAGKSTFLLILCTVLKPTAGKVYVEGYDVTKDPDAVRQRVGIAFQEPKIFWRHTVQEMIDFHIAICGLGRAEKQRAEEILEILELNNLRHRRGLELSGGQQKRLEVARVLIRQPRIAIFDEPTAGIDIHGKHVVWDEINRLKASGSTVILATNDVYEAERLADRVGILDRGNLVACDSLPTLKTLVPRGEIVELILSDGAVHQAKLLLEGNDNILECAIASNTRLRAYVRHGYYSVPQILECLLRRGVEVRGIKMIEPSLDDVFLHFTGRGFVEPEG</sequence>
<dbReference type="Pfam" id="PF00005">
    <property type="entry name" value="ABC_tran"/>
    <property type="match status" value="1"/>
</dbReference>
<dbReference type="AlphaFoldDB" id="H5SSK2"/>
<dbReference type="EMBL" id="AP011802">
    <property type="protein sequence ID" value="BAL59138.1"/>
    <property type="molecule type" value="Genomic_DNA"/>
</dbReference>
<dbReference type="InterPro" id="IPR003439">
    <property type="entry name" value="ABC_transporter-like_ATP-bd"/>
</dbReference>
<dbReference type="InterPro" id="IPR027417">
    <property type="entry name" value="P-loop_NTPase"/>
</dbReference>
<dbReference type="PROSITE" id="PS50893">
    <property type="entry name" value="ABC_TRANSPORTER_2"/>
    <property type="match status" value="1"/>
</dbReference>
<evidence type="ECO:0000313" key="6">
    <source>
        <dbReference type="EMBL" id="BAL59138.1"/>
    </source>
</evidence>
<dbReference type="GO" id="GO:0005524">
    <property type="term" value="F:ATP binding"/>
    <property type="evidence" value="ECO:0007669"/>
    <property type="project" value="UniProtKB-KW"/>
</dbReference>
<evidence type="ECO:0000256" key="1">
    <source>
        <dbReference type="ARBA" id="ARBA00005417"/>
    </source>
</evidence>
<evidence type="ECO:0000256" key="3">
    <source>
        <dbReference type="ARBA" id="ARBA00022741"/>
    </source>
</evidence>
<evidence type="ECO:0000256" key="4">
    <source>
        <dbReference type="ARBA" id="ARBA00022840"/>
    </source>
</evidence>
<reference evidence="6" key="2">
    <citation type="journal article" date="2012" name="PLoS ONE">
        <title>A Deeply Branching Thermophilic Bacterium with an Ancient Acetyl-CoA Pathway Dominates a Subsurface Ecosystem.</title>
        <authorList>
            <person name="Takami H."/>
            <person name="Noguchi H."/>
            <person name="Takaki Y."/>
            <person name="Uchiyama I."/>
            <person name="Toyoda A."/>
            <person name="Nishi S."/>
            <person name="Chee G.-J."/>
            <person name="Arai W."/>
            <person name="Nunoura T."/>
            <person name="Itoh T."/>
            <person name="Hattori M."/>
            <person name="Takai K."/>
        </authorList>
    </citation>
    <scope>NUCLEOTIDE SEQUENCE</scope>
</reference>
<dbReference type="SMART" id="SM00382">
    <property type="entry name" value="AAA"/>
    <property type="match status" value="1"/>
</dbReference>
<evidence type="ECO:0000256" key="2">
    <source>
        <dbReference type="ARBA" id="ARBA00022448"/>
    </source>
</evidence>
<dbReference type="PROSITE" id="PS00211">
    <property type="entry name" value="ABC_TRANSPORTER_1"/>
    <property type="match status" value="1"/>
</dbReference>
<gene>
    <name evidence="6" type="ORF">HGMM_OP3C293</name>
</gene>
<keyword evidence="4" id="KW-0067">ATP-binding</keyword>
<organism evidence="6">
    <name type="scientific">Acetithermum autotrophicum</name>
    <dbReference type="NCBI Taxonomy" id="1446466"/>
    <lineage>
        <taxon>Bacteria</taxon>
        <taxon>Candidatus Bipolaricaulota</taxon>
        <taxon>Candidatus Acetithermum</taxon>
    </lineage>
</organism>
<dbReference type="Gene3D" id="3.40.50.300">
    <property type="entry name" value="P-loop containing nucleotide triphosphate hydrolases"/>
    <property type="match status" value="1"/>
</dbReference>
<dbReference type="PANTHER" id="PTHR42711:SF5">
    <property type="entry name" value="ABC TRANSPORTER ATP-BINDING PROTEIN NATA"/>
    <property type="match status" value="1"/>
</dbReference>
<accession>H5SSK2</accession>
<evidence type="ECO:0000259" key="5">
    <source>
        <dbReference type="PROSITE" id="PS50893"/>
    </source>
</evidence>
<keyword evidence="3" id="KW-0547">Nucleotide-binding</keyword>
<proteinExistence type="inferred from homology"/>
<dbReference type="InterPro" id="IPR017871">
    <property type="entry name" value="ABC_transporter-like_CS"/>
</dbReference>
<dbReference type="SUPFAM" id="SSF52540">
    <property type="entry name" value="P-loop containing nucleoside triphosphate hydrolases"/>
    <property type="match status" value="1"/>
</dbReference>
<keyword evidence="2" id="KW-0813">Transport</keyword>
<name>H5SSK2_ACEAU</name>
<feature type="domain" description="ABC transporter" evidence="5">
    <location>
        <begin position="4"/>
        <end position="233"/>
    </location>
</feature>
<protein>
    <submittedName>
        <fullName evidence="6">ABC transport system protein</fullName>
    </submittedName>
</protein>
<dbReference type="InterPro" id="IPR003593">
    <property type="entry name" value="AAA+_ATPase"/>
</dbReference>
<reference evidence="6" key="1">
    <citation type="journal article" date="2005" name="Environ. Microbiol.">
        <title>Genetic and functional properties of uncultivated thermophilic crenarchaeotes from a subsurface gold mine as revealed by analysis of genome fragments.</title>
        <authorList>
            <person name="Nunoura T."/>
            <person name="Hirayama H."/>
            <person name="Takami H."/>
            <person name="Oida H."/>
            <person name="Nishi S."/>
            <person name="Shimamura S."/>
            <person name="Suzuki Y."/>
            <person name="Inagaki F."/>
            <person name="Takai K."/>
            <person name="Nealson K.H."/>
            <person name="Horikoshi K."/>
        </authorList>
    </citation>
    <scope>NUCLEOTIDE SEQUENCE</scope>
</reference>
<comment type="similarity">
    <text evidence="1">Belongs to the ABC transporter superfamily.</text>
</comment>
<dbReference type="InterPro" id="IPR050763">
    <property type="entry name" value="ABC_transporter_ATP-binding"/>
</dbReference>
<dbReference type="PANTHER" id="PTHR42711">
    <property type="entry name" value="ABC TRANSPORTER ATP-BINDING PROTEIN"/>
    <property type="match status" value="1"/>
</dbReference>
<dbReference type="GO" id="GO:0016887">
    <property type="term" value="F:ATP hydrolysis activity"/>
    <property type="evidence" value="ECO:0007669"/>
    <property type="project" value="InterPro"/>
</dbReference>